<keyword evidence="5 8" id="KW-0378">Hydrolase</keyword>
<evidence type="ECO:0000256" key="7">
    <source>
        <dbReference type="ARBA" id="ARBA00023316"/>
    </source>
</evidence>
<evidence type="ECO:0000256" key="2">
    <source>
        <dbReference type="ARBA" id="ARBA00008834"/>
    </source>
</evidence>
<dbReference type="AlphaFoldDB" id="A0A3S3R2U5"/>
<evidence type="ECO:0000256" key="3">
    <source>
        <dbReference type="ARBA" id="ARBA00022512"/>
    </source>
</evidence>
<dbReference type="InterPro" id="IPR000743">
    <property type="entry name" value="Glyco_hydro_28"/>
</dbReference>
<dbReference type="PANTHER" id="PTHR31375">
    <property type="match status" value="1"/>
</dbReference>
<dbReference type="GO" id="GO:0005975">
    <property type="term" value="P:carbohydrate metabolic process"/>
    <property type="evidence" value="ECO:0007669"/>
    <property type="project" value="InterPro"/>
</dbReference>
<dbReference type="GO" id="GO:0071555">
    <property type="term" value="P:cell wall organization"/>
    <property type="evidence" value="ECO:0007669"/>
    <property type="project" value="UniProtKB-KW"/>
</dbReference>
<dbReference type="Pfam" id="PF00295">
    <property type="entry name" value="Glyco_hydro_28"/>
    <property type="match status" value="1"/>
</dbReference>
<evidence type="ECO:0000256" key="4">
    <source>
        <dbReference type="ARBA" id="ARBA00022525"/>
    </source>
</evidence>
<dbReference type="GO" id="GO:0004650">
    <property type="term" value="F:polygalacturonase activity"/>
    <property type="evidence" value="ECO:0007669"/>
    <property type="project" value="InterPro"/>
</dbReference>
<dbReference type="InterPro" id="IPR011050">
    <property type="entry name" value="Pectin_lyase_fold/virulence"/>
</dbReference>
<keyword evidence="4" id="KW-0964">Secreted</keyword>
<keyword evidence="10" id="KW-1185">Reference proteome</keyword>
<keyword evidence="7" id="KW-0961">Cell wall biogenesis/degradation</keyword>
<proteinExistence type="inferred from homology"/>
<evidence type="ECO:0000256" key="5">
    <source>
        <dbReference type="ARBA" id="ARBA00022801"/>
    </source>
</evidence>
<dbReference type="OrthoDB" id="635044at2759"/>
<keyword evidence="3" id="KW-0134">Cell wall</keyword>
<gene>
    <name evidence="9" type="ORF">CKAN_02381600</name>
</gene>
<evidence type="ECO:0000313" key="9">
    <source>
        <dbReference type="EMBL" id="RWR94519.1"/>
    </source>
</evidence>
<comment type="subcellular location">
    <subcellularLocation>
        <location evidence="1">Secreted</location>
        <location evidence="1">Cell wall</location>
    </subcellularLocation>
</comment>
<accession>A0A3S3R2U5</accession>
<evidence type="ECO:0000256" key="1">
    <source>
        <dbReference type="ARBA" id="ARBA00004191"/>
    </source>
</evidence>
<dbReference type="Proteomes" id="UP000283530">
    <property type="component" value="Unassembled WGS sequence"/>
</dbReference>
<comment type="similarity">
    <text evidence="2 8">Belongs to the glycosyl hydrolase 28 family.</text>
</comment>
<evidence type="ECO:0000313" key="10">
    <source>
        <dbReference type="Proteomes" id="UP000283530"/>
    </source>
</evidence>
<dbReference type="STRING" id="337451.A0A3S3R2U5"/>
<evidence type="ECO:0000256" key="6">
    <source>
        <dbReference type="ARBA" id="ARBA00023295"/>
    </source>
</evidence>
<dbReference type="Gene3D" id="2.160.20.10">
    <property type="entry name" value="Single-stranded right-handed beta-helix, Pectin lyase-like"/>
    <property type="match status" value="1"/>
</dbReference>
<protein>
    <submittedName>
        <fullName evidence="9">Polygalacturonase-like protein</fullName>
    </submittedName>
</protein>
<dbReference type="SUPFAM" id="SSF51126">
    <property type="entry name" value="Pectin lyase-like"/>
    <property type="match status" value="1"/>
</dbReference>
<name>A0A3S3R2U5_9MAGN</name>
<comment type="caution">
    <text evidence="9">The sequence shown here is derived from an EMBL/GenBank/DDBJ whole genome shotgun (WGS) entry which is preliminary data.</text>
</comment>
<keyword evidence="6 8" id="KW-0326">Glycosidase</keyword>
<evidence type="ECO:0000256" key="8">
    <source>
        <dbReference type="RuleBase" id="RU361169"/>
    </source>
</evidence>
<dbReference type="InterPro" id="IPR012334">
    <property type="entry name" value="Pectin_lyas_fold"/>
</dbReference>
<reference evidence="9 10" key="1">
    <citation type="journal article" date="2019" name="Nat. Plants">
        <title>Stout camphor tree genome fills gaps in understanding of flowering plant genome evolution.</title>
        <authorList>
            <person name="Chaw S.M."/>
            <person name="Liu Y.C."/>
            <person name="Wu Y.W."/>
            <person name="Wang H.Y."/>
            <person name="Lin C.I."/>
            <person name="Wu C.S."/>
            <person name="Ke H.M."/>
            <person name="Chang L.Y."/>
            <person name="Hsu C.Y."/>
            <person name="Yang H.T."/>
            <person name="Sudianto E."/>
            <person name="Hsu M.H."/>
            <person name="Wu K.P."/>
            <person name="Wang L.N."/>
            <person name="Leebens-Mack J.H."/>
            <person name="Tsai I.J."/>
        </authorList>
    </citation>
    <scope>NUCLEOTIDE SEQUENCE [LARGE SCALE GENOMIC DNA]</scope>
    <source>
        <strain evidence="10">cv. Chaw 1501</strain>
        <tissue evidence="9">Young leaves</tissue>
    </source>
</reference>
<dbReference type="EMBL" id="QPKB01000011">
    <property type="protein sequence ID" value="RWR94519.1"/>
    <property type="molecule type" value="Genomic_DNA"/>
</dbReference>
<sequence>MISPSLTMVHLTGDDCISIGSGSLNVDIRYITCGPGHGISNGSLGNHNSHACAKNITVSRSKIRHVDNGVRIKTWQGGSGSVSSITFEDMHMDTGHIRCLKPTQTPCLQQLNSMYQLNSSRGGASTVKRSPLLECIRTLRNTHNSSNLMLIQGPATFDYS</sequence>
<organism evidence="9 10">
    <name type="scientific">Cinnamomum micranthum f. kanehirae</name>
    <dbReference type="NCBI Taxonomy" id="337451"/>
    <lineage>
        <taxon>Eukaryota</taxon>
        <taxon>Viridiplantae</taxon>
        <taxon>Streptophyta</taxon>
        <taxon>Embryophyta</taxon>
        <taxon>Tracheophyta</taxon>
        <taxon>Spermatophyta</taxon>
        <taxon>Magnoliopsida</taxon>
        <taxon>Magnoliidae</taxon>
        <taxon>Laurales</taxon>
        <taxon>Lauraceae</taxon>
        <taxon>Cinnamomum</taxon>
    </lineage>
</organism>